<dbReference type="PROSITE" id="PS51272">
    <property type="entry name" value="SLH"/>
    <property type="match status" value="3"/>
</dbReference>
<reference evidence="2" key="1">
    <citation type="submission" date="2020-07" db="EMBL/GenBank/DDBJ databases">
        <title>Huge and variable diversity of episymbiotic CPR bacteria and DPANN archaea in groundwater ecosystems.</title>
        <authorList>
            <person name="He C.Y."/>
            <person name="Keren R."/>
            <person name="Whittaker M."/>
            <person name="Farag I.F."/>
            <person name="Doudna J."/>
            <person name="Cate J.H.D."/>
            <person name="Banfield J.F."/>
        </authorList>
    </citation>
    <scope>NUCLEOTIDE SEQUENCE</scope>
    <source>
        <strain evidence="2">NC_groundwater_1860_Pr3_B-0.1um_51_7</strain>
    </source>
</reference>
<accession>A0A9D6YVF9</accession>
<name>A0A9D6YVF9_UNCSA</name>
<dbReference type="InterPro" id="IPR001119">
    <property type="entry name" value="SLH_dom"/>
</dbReference>
<gene>
    <name evidence="2" type="ORF">HZB08_03135</name>
</gene>
<feature type="domain" description="SLH" evidence="1">
    <location>
        <begin position="337"/>
        <end position="397"/>
    </location>
</feature>
<feature type="domain" description="SLH" evidence="1">
    <location>
        <begin position="209"/>
        <end position="272"/>
    </location>
</feature>
<evidence type="ECO:0000313" key="2">
    <source>
        <dbReference type="EMBL" id="MBI5078994.1"/>
    </source>
</evidence>
<protein>
    <submittedName>
        <fullName evidence="2">S-layer homology domain-containing protein</fullName>
    </submittedName>
</protein>
<proteinExistence type="predicted"/>
<organism evidence="2 3">
    <name type="scientific">Candidatus Saganbacteria bacterium</name>
    <dbReference type="NCBI Taxonomy" id="2575572"/>
    <lineage>
        <taxon>Bacteria</taxon>
        <taxon>Bacillati</taxon>
        <taxon>Saganbacteria</taxon>
    </lineage>
</organism>
<evidence type="ECO:0000313" key="3">
    <source>
        <dbReference type="Proteomes" id="UP000808761"/>
    </source>
</evidence>
<dbReference type="EMBL" id="JACRKR010000153">
    <property type="protein sequence ID" value="MBI5078994.1"/>
    <property type="molecule type" value="Genomic_DNA"/>
</dbReference>
<sequence>LNLGLELDIPNSVLSSGTSALYHAGLEYSPVKNIALRAGLNQEAGGNGFTMGLGLTNGGFRFDYAYVQRPGLPGDIPHYFTLSYVGEKSTIVSRKLKRVEPSVKFYNPANRLITDQDSVAVSAEVRAVRVMDQKTVWSIAVISATEEIREVSEIVDLTGISLNGKIIGSGQPGTIETVVSLEAGRNVIAITGRTPDEHMAASSEIKVLRFAPFSDAPINYWAIKPIALLVTLDIVKGFPRNLFMPEKGITRAELVTLLVRSLNISQQTLNNHYLRIFNDVPLSHWANKFVGYGSSVKFAAGYPDGTFKPDKTLTRAEGVVILARYAGLNEAAISISPFTDLKLNFWANKHIAAAKAAGMLKYLEGQEFSPDRKLTRAEACEILYRVPLIKNKVDRFWETGLTSGTQ</sequence>
<dbReference type="AlphaFoldDB" id="A0A9D6YVF9"/>
<comment type="caution">
    <text evidence="2">The sequence shown here is derived from an EMBL/GenBank/DDBJ whole genome shotgun (WGS) entry which is preliminary data.</text>
</comment>
<dbReference type="PANTHER" id="PTHR43308">
    <property type="entry name" value="OUTER MEMBRANE PROTEIN ALPHA-RELATED"/>
    <property type="match status" value="1"/>
</dbReference>
<feature type="domain" description="SLH" evidence="1">
    <location>
        <begin position="273"/>
        <end position="336"/>
    </location>
</feature>
<feature type="non-terminal residue" evidence="2">
    <location>
        <position position="1"/>
    </location>
</feature>
<dbReference type="Pfam" id="PF00395">
    <property type="entry name" value="SLH"/>
    <property type="match status" value="3"/>
</dbReference>
<evidence type="ECO:0000259" key="1">
    <source>
        <dbReference type="PROSITE" id="PS51272"/>
    </source>
</evidence>
<dbReference type="InterPro" id="IPR051465">
    <property type="entry name" value="Cell_Envelope_Struct_Comp"/>
</dbReference>
<dbReference type="Proteomes" id="UP000808761">
    <property type="component" value="Unassembled WGS sequence"/>
</dbReference>